<sequence>MAYGIAGPPRADYTRYFAMDSSDLARTAARRVVADVDHGFPCRASLGDARSGEDSILLNHVSHDVANPYRTAYAIYVREQAARSDQLLPVFIGRTLSLRGFGGDGMRRSSVMETER</sequence>
<dbReference type="InterPro" id="IPR009593">
    <property type="entry name" value="DUF1203"/>
</dbReference>
<evidence type="ECO:0000313" key="2">
    <source>
        <dbReference type="Proteomes" id="UP000608154"/>
    </source>
</evidence>
<name>A0A916TNV3_9SPHN</name>
<accession>A0A916TNV3</accession>
<organism evidence="1 2">
    <name type="scientific">Novosphingobium endophyticum</name>
    <dbReference type="NCBI Taxonomy" id="1955250"/>
    <lineage>
        <taxon>Bacteria</taxon>
        <taxon>Pseudomonadati</taxon>
        <taxon>Pseudomonadota</taxon>
        <taxon>Alphaproteobacteria</taxon>
        <taxon>Sphingomonadales</taxon>
        <taxon>Sphingomonadaceae</taxon>
        <taxon>Novosphingobium</taxon>
    </lineage>
</organism>
<dbReference type="RefSeq" id="WP_229735764.1">
    <property type="nucleotide sequence ID" value="NZ_BMHK01000001.1"/>
</dbReference>
<dbReference type="Proteomes" id="UP000608154">
    <property type="component" value="Unassembled WGS sequence"/>
</dbReference>
<gene>
    <name evidence="1" type="ORF">GCM10011494_01680</name>
</gene>
<comment type="caution">
    <text evidence="1">The sequence shown here is derived from an EMBL/GenBank/DDBJ whole genome shotgun (WGS) entry which is preliminary data.</text>
</comment>
<reference evidence="1" key="1">
    <citation type="journal article" date="2014" name="Int. J. Syst. Evol. Microbiol.">
        <title>Complete genome sequence of Corynebacterium casei LMG S-19264T (=DSM 44701T), isolated from a smear-ripened cheese.</title>
        <authorList>
            <consortium name="US DOE Joint Genome Institute (JGI-PGF)"/>
            <person name="Walter F."/>
            <person name="Albersmeier A."/>
            <person name="Kalinowski J."/>
            <person name="Ruckert C."/>
        </authorList>
    </citation>
    <scope>NUCLEOTIDE SEQUENCE</scope>
    <source>
        <strain evidence="1">CGMCC 1.15095</strain>
    </source>
</reference>
<dbReference type="Pfam" id="PF06718">
    <property type="entry name" value="DUF1203"/>
    <property type="match status" value="1"/>
</dbReference>
<protein>
    <submittedName>
        <fullName evidence="1">Uncharacterized protein</fullName>
    </submittedName>
</protein>
<dbReference type="AlphaFoldDB" id="A0A916TNV3"/>
<reference evidence="1" key="2">
    <citation type="submission" date="2020-09" db="EMBL/GenBank/DDBJ databases">
        <authorList>
            <person name="Sun Q."/>
            <person name="Zhou Y."/>
        </authorList>
    </citation>
    <scope>NUCLEOTIDE SEQUENCE</scope>
    <source>
        <strain evidence="1">CGMCC 1.15095</strain>
    </source>
</reference>
<proteinExistence type="predicted"/>
<keyword evidence="2" id="KW-1185">Reference proteome</keyword>
<dbReference type="EMBL" id="BMHK01000001">
    <property type="protein sequence ID" value="GGB87011.1"/>
    <property type="molecule type" value="Genomic_DNA"/>
</dbReference>
<evidence type="ECO:0000313" key="1">
    <source>
        <dbReference type="EMBL" id="GGB87011.1"/>
    </source>
</evidence>